<evidence type="ECO:0000313" key="2">
    <source>
        <dbReference type="EMBL" id="KAJ5397425.1"/>
    </source>
</evidence>
<dbReference type="RefSeq" id="XP_056489477.1">
    <property type="nucleotide sequence ID" value="XM_056630175.1"/>
</dbReference>
<name>A0A9X0BA63_9EURO</name>
<dbReference type="GeneID" id="81369155"/>
<dbReference type="EMBL" id="JAPZBU010000006">
    <property type="protein sequence ID" value="KAJ5397425.1"/>
    <property type="molecule type" value="Genomic_DNA"/>
</dbReference>
<accession>A0A9X0BA63</accession>
<dbReference type="OrthoDB" id="10315287at2759"/>
<feature type="compositionally biased region" description="Polar residues" evidence="1">
    <location>
        <begin position="87"/>
        <end position="99"/>
    </location>
</feature>
<protein>
    <submittedName>
        <fullName evidence="2">Uncharacterized protein</fullName>
    </submittedName>
</protein>
<reference evidence="2" key="2">
    <citation type="journal article" date="2023" name="IMA Fungus">
        <title>Comparative genomic study of the Penicillium genus elucidates a diverse pangenome and 15 lateral gene transfer events.</title>
        <authorList>
            <person name="Petersen C."/>
            <person name="Sorensen T."/>
            <person name="Nielsen M.R."/>
            <person name="Sondergaard T.E."/>
            <person name="Sorensen J.L."/>
            <person name="Fitzpatrick D.A."/>
            <person name="Frisvad J.C."/>
            <person name="Nielsen K.L."/>
        </authorList>
    </citation>
    <scope>NUCLEOTIDE SEQUENCE</scope>
    <source>
        <strain evidence="2">IBT 29677</strain>
    </source>
</reference>
<feature type="region of interest" description="Disordered" evidence="1">
    <location>
        <begin position="1"/>
        <end position="26"/>
    </location>
</feature>
<dbReference type="Proteomes" id="UP001147747">
    <property type="component" value="Unassembled WGS sequence"/>
</dbReference>
<organism evidence="2 3">
    <name type="scientific">Penicillium cosmopolitanum</name>
    <dbReference type="NCBI Taxonomy" id="1131564"/>
    <lineage>
        <taxon>Eukaryota</taxon>
        <taxon>Fungi</taxon>
        <taxon>Dikarya</taxon>
        <taxon>Ascomycota</taxon>
        <taxon>Pezizomycotina</taxon>
        <taxon>Eurotiomycetes</taxon>
        <taxon>Eurotiomycetidae</taxon>
        <taxon>Eurotiales</taxon>
        <taxon>Aspergillaceae</taxon>
        <taxon>Penicillium</taxon>
    </lineage>
</organism>
<gene>
    <name evidence="2" type="ORF">N7509_005538</name>
</gene>
<evidence type="ECO:0000313" key="3">
    <source>
        <dbReference type="Proteomes" id="UP001147747"/>
    </source>
</evidence>
<feature type="region of interest" description="Disordered" evidence="1">
    <location>
        <begin position="68"/>
        <end position="99"/>
    </location>
</feature>
<proteinExistence type="predicted"/>
<keyword evidence="3" id="KW-1185">Reference proteome</keyword>
<evidence type="ECO:0000256" key="1">
    <source>
        <dbReference type="SAM" id="MobiDB-lite"/>
    </source>
</evidence>
<reference evidence="2" key="1">
    <citation type="submission" date="2022-12" db="EMBL/GenBank/DDBJ databases">
        <authorList>
            <person name="Petersen C."/>
        </authorList>
    </citation>
    <scope>NUCLEOTIDE SEQUENCE</scope>
    <source>
        <strain evidence="2">IBT 29677</strain>
    </source>
</reference>
<comment type="caution">
    <text evidence="2">The sequence shown here is derived from an EMBL/GenBank/DDBJ whole genome shotgun (WGS) entry which is preliminary data.</text>
</comment>
<dbReference type="AlphaFoldDB" id="A0A9X0BA63"/>
<sequence length="99" mass="10538">MASHRLSPPIEVTSRPRPPSQAGSFMDVGKGNWRALSTGEAVAWNLRYEPTPVHLTPEGLEADRDMAAHSGIGSMESSLKQGIARASGNNVSPSSNDRP</sequence>